<dbReference type="Proteomes" id="UP000059680">
    <property type="component" value="Chromosome 7"/>
</dbReference>
<evidence type="ECO:0000313" key="3">
    <source>
        <dbReference type="Proteomes" id="UP000059680"/>
    </source>
</evidence>
<evidence type="ECO:0000256" key="1">
    <source>
        <dbReference type="SAM" id="MobiDB-lite"/>
    </source>
</evidence>
<organism evidence="2 3">
    <name type="scientific">Oryza sativa subsp. japonica</name>
    <name type="common">Rice</name>
    <dbReference type="NCBI Taxonomy" id="39947"/>
    <lineage>
        <taxon>Eukaryota</taxon>
        <taxon>Viridiplantae</taxon>
        <taxon>Streptophyta</taxon>
        <taxon>Embryophyta</taxon>
        <taxon>Tracheophyta</taxon>
        <taxon>Spermatophyta</taxon>
        <taxon>Magnoliopsida</taxon>
        <taxon>Liliopsida</taxon>
        <taxon>Poales</taxon>
        <taxon>Poaceae</taxon>
        <taxon>BOP clade</taxon>
        <taxon>Oryzoideae</taxon>
        <taxon>Oryzeae</taxon>
        <taxon>Oryzinae</taxon>
        <taxon>Oryza</taxon>
        <taxon>Oryza sativa</taxon>
    </lineage>
</organism>
<dbReference type="EMBL" id="AP014963">
    <property type="protein sequence ID" value="BAT01494.1"/>
    <property type="molecule type" value="Genomic_DNA"/>
</dbReference>
<sequence>MRDLPEGSYSPPSEMPKDGAGMTGRWRLGQVDAGSEGRERQQCGEVSRPGYRRVATAPLRCHRRESLSGTAVGPLAHRGKLWMEQIEGGSG</sequence>
<accession>A0A0P0X6C5</accession>
<name>A0A0P0X6C5_ORYSJ</name>
<evidence type="ECO:0000313" key="2">
    <source>
        <dbReference type="EMBL" id="BAT01494.1"/>
    </source>
</evidence>
<feature type="region of interest" description="Disordered" evidence="1">
    <location>
        <begin position="1"/>
        <end position="26"/>
    </location>
</feature>
<gene>
    <name evidence="2" type="ordered locus">Os07g0482300</name>
    <name evidence="2" type="ORF">OSNPB_070482300</name>
</gene>
<proteinExistence type="predicted"/>
<reference evidence="2 3" key="2">
    <citation type="journal article" date="2013" name="Plant Cell Physiol.">
        <title>Rice Annotation Project Database (RAP-DB): an integrative and interactive database for rice genomics.</title>
        <authorList>
            <person name="Sakai H."/>
            <person name="Lee S.S."/>
            <person name="Tanaka T."/>
            <person name="Numa H."/>
            <person name="Kim J."/>
            <person name="Kawahara Y."/>
            <person name="Wakimoto H."/>
            <person name="Yang C.C."/>
            <person name="Iwamoto M."/>
            <person name="Abe T."/>
            <person name="Yamada Y."/>
            <person name="Muto A."/>
            <person name="Inokuchi H."/>
            <person name="Ikemura T."/>
            <person name="Matsumoto T."/>
            <person name="Sasaki T."/>
            <person name="Itoh T."/>
        </authorList>
    </citation>
    <scope>NUCLEOTIDE SEQUENCE [LARGE SCALE GENOMIC DNA]</scope>
    <source>
        <strain evidence="3">cv. Nipponbare</strain>
    </source>
</reference>
<dbReference type="InParanoid" id="A0A0P0X6C5"/>
<dbReference type="PaxDb" id="39947-A0A0P0X6C5"/>
<protein>
    <submittedName>
        <fullName evidence="2">Os07g0482300 protein</fullName>
    </submittedName>
</protein>
<keyword evidence="3" id="KW-1185">Reference proteome</keyword>
<reference evidence="3" key="1">
    <citation type="journal article" date="2005" name="Nature">
        <title>The map-based sequence of the rice genome.</title>
        <authorList>
            <consortium name="International rice genome sequencing project (IRGSP)"/>
            <person name="Matsumoto T."/>
            <person name="Wu J."/>
            <person name="Kanamori H."/>
            <person name="Katayose Y."/>
            <person name="Fujisawa M."/>
            <person name="Namiki N."/>
            <person name="Mizuno H."/>
            <person name="Yamamoto K."/>
            <person name="Antonio B.A."/>
            <person name="Baba T."/>
            <person name="Sakata K."/>
            <person name="Nagamura Y."/>
            <person name="Aoki H."/>
            <person name="Arikawa K."/>
            <person name="Arita K."/>
            <person name="Bito T."/>
            <person name="Chiden Y."/>
            <person name="Fujitsuka N."/>
            <person name="Fukunaka R."/>
            <person name="Hamada M."/>
            <person name="Harada C."/>
            <person name="Hayashi A."/>
            <person name="Hijishita S."/>
            <person name="Honda M."/>
            <person name="Hosokawa S."/>
            <person name="Ichikawa Y."/>
            <person name="Idonuma A."/>
            <person name="Iijima M."/>
            <person name="Ikeda M."/>
            <person name="Ikeno M."/>
            <person name="Ito K."/>
            <person name="Ito S."/>
            <person name="Ito T."/>
            <person name="Ito Y."/>
            <person name="Ito Y."/>
            <person name="Iwabuchi A."/>
            <person name="Kamiya K."/>
            <person name="Karasawa W."/>
            <person name="Kurita K."/>
            <person name="Katagiri S."/>
            <person name="Kikuta A."/>
            <person name="Kobayashi H."/>
            <person name="Kobayashi N."/>
            <person name="Machita K."/>
            <person name="Maehara T."/>
            <person name="Masukawa M."/>
            <person name="Mizubayashi T."/>
            <person name="Mukai Y."/>
            <person name="Nagasaki H."/>
            <person name="Nagata Y."/>
            <person name="Naito S."/>
            <person name="Nakashima M."/>
            <person name="Nakama Y."/>
            <person name="Nakamichi Y."/>
            <person name="Nakamura M."/>
            <person name="Meguro A."/>
            <person name="Negishi M."/>
            <person name="Ohta I."/>
            <person name="Ohta T."/>
            <person name="Okamoto M."/>
            <person name="Ono N."/>
            <person name="Saji S."/>
            <person name="Sakaguchi M."/>
            <person name="Sakai K."/>
            <person name="Shibata M."/>
            <person name="Shimokawa T."/>
            <person name="Song J."/>
            <person name="Takazaki Y."/>
            <person name="Terasawa K."/>
            <person name="Tsugane M."/>
            <person name="Tsuji K."/>
            <person name="Ueda S."/>
            <person name="Waki K."/>
            <person name="Yamagata H."/>
            <person name="Yamamoto M."/>
            <person name="Yamamoto S."/>
            <person name="Yamane H."/>
            <person name="Yoshiki S."/>
            <person name="Yoshihara R."/>
            <person name="Yukawa K."/>
            <person name="Zhong H."/>
            <person name="Yano M."/>
            <person name="Yuan Q."/>
            <person name="Ouyang S."/>
            <person name="Liu J."/>
            <person name="Jones K.M."/>
            <person name="Gansberger K."/>
            <person name="Moffat K."/>
            <person name="Hill J."/>
            <person name="Bera J."/>
            <person name="Fadrosh D."/>
            <person name="Jin S."/>
            <person name="Johri S."/>
            <person name="Kim M."/>
            <person name="Overton L."/>
            <person name="Reardon M."/>
            <person name="Tsitrin T."/>
            <person name="Vuong H."/>
            <person name="Weaver B."/>
            <person name="Ciecko A."/>
            <person name="Tallon L."/>
            <person name="Jackson J."/>
            <person name="Pai G."/>
            <person name="Aken S.V."/>
            <person name="Utterback T."/>
            <person name="Reidmuller S."/>
            <person name="Feldblyum T."/>
            <person name="Hsiao J."/>
            <person name="Zismann V."/>
            <person name="Iobst S."/>
            <person name="de Vazeille A.R."/>
            <person name="Buell C.R."/>
            <person name="Ying K."/>
            <person name="Li Y."/>
            <person name="Lu T."/>
            <person name="Huang Y."/>
            <person name="Zhao Q."/>
            <person name="Feng Q."/>
            <person name="Zhang L."/>
            <person name="Zhu J."/>
            <person name="Weng Q."/>
            <person name="Mu J."/>
            <person name="Lu Y."/>
            <person name="Fan D."/>
            <person name="Liu Y."/>
            <person name="Guan J."/>
            <person name="Zhang Y."/>
            <person name="Yu S."/>
            <person name="Liu X."/>
            <person name="Zhang Y."/>
            <person name="Hong G."/>
            <person name="Han B."/>
            <person name="Choisne N."/>
            <person name="Demange N."/>
            <person name="Orjeda G."/>
            <person name="Samain S."/>
            <person name="Cattolico L."/>
            <person name="Pelletier E."/>
            <person name="Couloux A."/>
            <person name="Segurens B."/>
            <person name="Wincker P."/>
            <person name="D'Hont A."/>
            <person name="Scarpelli C."/>
            <person name="Weissenbach J."/>
            <person name="Salanoubat M."/>
            <person name="Quetier F."/>
            <person name="Yu Y."/>
            <person name="Kim H.R."/>
            <person name="Rambo T."/>
            <person name="Currie J."/>
            <person name="Collura K."/>
            <person name="Luo M."/>
            <person name="Yang T."/>
            <person name="Ammiraju J.S.S."/>
            <person name="Engler F."/>
            <person name="Soderlund C."/>
            <person name="Wing R.A."/>
            <person name="Palmer L.E."/>
            <person name="de la Bastide M."/>
            <person name="Spiegel L."/>
            <person name="Nascimento L."/>
            <person name="Zutavern T."/>
            <person name="O'Shaughnessy A."/>
            <person name="Dike S."/>
            <person name="Dedhia N."/>
            <person name="Preston R."/>
            <person name="Balija V."/>
            <person name="McCombie W.R."/>
            <person name="Chow T."/>
            <person name="Chen H."/>
            <person name="Chung M."/>
            <person name="Chen C."/>
            <person name="Shaw J."/>
            <person name="Wu H."/>
            <person name="Hsiao K."/>
            <person name="Chao Y."/>
            <person name="Chu M."/>
            <person name="Cheng C."/>
            <person name="Hour A."/>
            <person name="Lee P."/>
            <person name="Lin S."/>
            <person name="Lin Y."/>
            <person name="Liou J."/>
            <person name="Liu S."/>
            <person name="Hsing Y."/>
            <person name="Raghuvanshi S."/>
            <person name="Mohanty A."/>
            <person name="Bharti A.K."/>
            <person name="Gaur A."/>
            <person name="Gupta V."/>
            <person name="Kumar D."/>
            <person name="Ravi V."/>
            <person name="Vij S."/>
            <person name="Kapur A."/>
            <person name="Khurana P."/>
            <person name="Khurana P."/>
            <person name="Khurana J.P."/>
            <person name="Tyagi A.K."/>
            <person name="Gaikwad K."/>
            <person name="Singh A."/>
            <person name="Dalal V."/>
            <person name="Srivastava S."/>
            <person name="Dixit A."/>
            <person name="Pal A.K."/>
            <person name="Ghazi I.A."/>
            <person name="Yadav M."/>
            <person name="Pandit A."/>
            <person name="Bhargava A."/>
            <person name="Sureshbabu K."/>
            <person name="Batra K."/>
            <person name="Sharma T.R."/>
            <person name="Mohapatra T."/>
            <person name="Singh N.K."/>
            <person name="Messing J."/>
            <person name="Nelson A.B."/>
            <person name="Fuks G."/>
            <person name="Kavchok S."/>
            <person name="Keizer G."/>
            <person name="Linton E."/>
            <person name="Llaca V."/>
            <person name="Song R."/>
            <person name="Tanyolac B."/>
            <person name="Young S."/>
            <person name="Ho-Il K."/>
            <person name="Hahn J.H."/>
            <person name="Sangsakoo G."/>
            <person name="Vanavichit A."/>
            <person name="de Mattos Luiz.A.T."/>
            <person name="Zimmer P.D."/>
            <person name="Malone G."/>
            <person name="Dellagostin O."/>
            <person name="de Oliveira A.C."/>
            <person name="Bevan M."/>
            <person name="Bancroft I."/>
            <person name="Minx P."/>
            <person name="Cordum H."/>
            <person name="Wilson R."/>
            <person name="Cheng Z."/>
            <person name="Jin W."/>
            <person name="Jiang J."/>
            <person name="Leong S.A."/>
            <person name="Iwama H."/>
            <person name="Gojobori T."/>
            <person name="Itoh T."/>
            <person name="Niimura Y."/>
            <person name="Fujii Y."/>
            <person name="Habara T."/>
            <person name="Sakai H."/>
            <person name="Sato Y."/>
            <person name="Wilson G."/>
            <person name="Kumar K."/>
            <person name="McCouch S."/>
            <person name="Juretic N."/>
            <person name="Hoen D."/>
            <person name="Wright S."/>
            <person name="Bruskiewich R."/>
            <person name="Bureau T."/>
            <person name="Miyao A."/>
            <person name="Hirochika H."/>
            <person name="Nishikawa T."/>
            <person name="Kadowaki K."/>
            <person name="Sugiura M."/>
            <person name="Burr B."/>
            <person name="Sasaki T."/>
        </authorList>
    </citation>
    <scope>NUCLEOTIDE SEQUENCE [LARGE SCALE GENOMIC DNA]</scope>
    <source>
        <strain evidence="3">cv. Nipponbare</strain>
    </source>
</reference>
<reference evidence="2 3" key="3">
    <citation type="journal article" date="2013" name="Rice">
        <title>Improvement of the Oryza sativa Nipponbare reference genome using next generation sequence and optical map data.</title>
        <authorList>
            <person name="Kawahara Y."/>
            <person name="de la Bastide M."/>
            <person name="Hamilton J.P."/>
            <person name="Kanamori H."/>
            <person name="McCombie W.R."/>
            <person name="Ouyang S."/>
            <person name="Schwartz D.C."/>
            <person name="Tanaka T."/>
            <person name="Wu J."/>
            <person name="Zhou S."/>
            <person name="Childs K.L."/>
            <person name="Davidson R.M."/>
            <person name="Lin H."/>
            <person name="Quesada-Ocampo L."/>
            <person name="Vaillancourt B."/>
            <person name="Sakai H."/>
            <person name="Lee S.S."/>
            <person name="Kim J."/>
            <person name="Numa H."/>
            <person name="Itoh T."/>
            <person name="Buell C.R."/>
            <person name="Matsumoto T."/>
        </authorList>
    </citation>
    <scope>NUCLEOTIDE SEQUENCE [LARGE SCALE GENOMIC DNA]</scope>
    <source>
        <strain evidence="3">cv. Nipponbare</strain>
    </source>
</reference>
<dbReference type="AlphaFoldDB" id="A0A0P0X6C5"/>